<dbReference type="HOGENOM" id="CLU_107015_0_0_2"/>
<dbReference type="EMBL" id="CP003843">
    <property type="protein sequence ID" value="AFS82443.1"/>
    <property type="molecule type" value="Genomic_DNA"/>
</dbReference>
<dbReference type="SUPFAM" id="SSF52980">
    <property type="entry name" value="Restriction endonuclease-like"/>
    <property type="match status" value="1"/>
</dbReference>
<dbReference type="OrthoDB" id="31536at2157"/>
<evidence type="ECO:0000313" key="2">
    <source>
        <dbReference type="Proteomes" id="UP000006100"/>
    </source>
</evidence>
<proteinExistence type="predicted"/>
<reference evidence="1 2" key="1">
    <citation type="journal article" date="2012" name="J. Bacteriol.">
        <title>Draft Genome Sequence of an Ammonia-Oxidizing Archaeon, "Candidatus Nitrosopumilus sediminis" AR2, from Svalbard in the Arctic Circle.</title>
        <authorList>
            <person name="Park S.J."/>
            <person name="Kim J.G."/>
            <person name="Jung M.Y."/>
            <person name="Kim S.J."/>
            <person name="Cha I.T."/>
            <person name="Ghai R."/>
            <person name="Martin-Cuadrado A.B."/>
            <person name="Rodriguez-Valera F."/>
            <person name="Rhee S.K."/>
        </authorList>
    </citation>
    <scope>NUCLEOTIDE SEQUENCE [LARGE SCALE GENOMIC DNA]</scope>
    <source>
        <strain evidence="1 2">AR2</strain>
    </source>
</reference>
<dbReference type="KEGG" id="nir:NSED_03185"/>
<dbReference type="PATRIC" id="fig|1229909.8.peg.677"/>
<protein>
    <recommendedName>
        <fullName evidence="3">Restriction endonuclease type IV Mrr domain-containing protein</fullName>
    </recommendedName>
</protein>
<accession>K0B8H9</accession>
<evidence type="ECO:0008006" key="3">
    <source>
        <dbReference type="Google" id="ProtNLM"/>
    </source>
</evidence>
<organism evidence="1 2">
    <name type="scientific">Candidatus Nitrosopumilus sediminis</name>
    <dbReference type="NCBI Taxonomy" id="1229909"/>
    <lineage>
        <taxon>Archaea</taxon>
        <taxon>Nitrososphaerota</taxon>
        <taxon>Nitrososphaeria</taxon>
        <taxon>Nitrosopumilales</taxon>
        <taxon>Nitrosopumilaceae</taxon>
        <taxon>Nitrosopumilus</taxon>
    </lineage>
</organism>
<name>K0B8H9_9ARCH</name>
<sequence length="217" mass="24383">MPQKLQLKIHPKMIAGLQGIIPGGVSVKDFSAVTKMNPDDSKIILDEFIKNNIGTKQDDFYYFEVGDKLKIAVSLLEHGSPIDEISIALDWRDFEGLTAEILSEKNFAVLKNMMLTKPRMEIDVVGIRLGIAILIDCKHWKQYSTSALSTAVKKQIERTKQYVSKTPGAIAVPVIVTLYQDKIDFIENVPIVPIFQFASFIDEFYGNIDQMKTIGTD</sequence>
<keyword evidence="2" id="KW-1185">Reference proteome</keyword>
<dbReference type="AlphaFoldDB" id="K0B8H9"/>
<dbReference type="eggNOG" id="arCOG03727">
    <property type="taxonomic scope" value="Archaea"/>
</dbReference>
<gene>
    <name evidence="1" type="ORF">NSED_03185</name>
</gene>
<evidence type="ECO:0000313" key="1">
    <source>
        <dbReference type="EMBL" id="AFS82443.1"/>
    </source>
</evidence>
<dbReference type="Proteomes" id="UP000006100">
    <property type="component" value="Chromosome"/>
</dbReference>
<dbReference type="InterPro" id="IPR011335">
    <property type="entry name" value="Restrct_endonuc-II-like"/>
</dbReference>